<reference evidence="1" key="1">
    <citation type="submission" date="2020-10" db="EMBL/GenBank/DDBJ databases">
        <authorList>
            <person name="Gilroy R."/>
        </authorList>
    </citation>
    <scope>NUCLEOTIDE SEQUENCE</scope>
    <source>
        <strain evidence="1">ChiBcolR7-354</strain>
    </source>
</reference>
<evidence type="ECO:0000313" key="2">
    <source>
        <dbReference type="Proteomes" id="UP000824262"/>
    </source>
</evidence>
<evidence type="ECO:0000313" key="1">
    <source>
        <dbReference type="EMBL" id="HIQ77628.1"/>
    </source>
</evidence>
<protein>
    <submittedName>
        <fullName evidence="1">Uncharacterized protein</fullName>
    </submittedName>
</protein>
<organism evidence="1 2">
    <name type="scientific">Candidatus Scatomorpha intestinavium</name>
    <dbReference type="NCBI Taxonomy" id="2840922"/>
    <lineage>
        <taxon>Bacteria</taxon>
        <taxon>Bacillati</taxon>
        <taxon>Bacillota</taxon>
        <taxon>Clostridia</taxon>
        <taxon>Eubacteriales</taxon>
        <taxon>Candidatus Scatomorpha</taxon>
    </lineage>
</organism>
<reference evidence="1" key="2">
    <citation type="journal article" date="2021" name="PeerJ">
        <title>Extensive microbial diversity within the chicken gut microbiome revealed by metagenomics and culture.</title>
        <authorList>
            <person name="Gilroy R."/>
            <person name="Ravi A."/>
            <person name="Getino M."/>
            <person name="Pursley I."/>
            <person name="Horton D.L."/>
            <person name="Alikhan N.F."/>
            <person name="Baker D."/>
            <person name="Gharbi K."/>
            <person name="Hall N."/>
            <person name="Watson M."/>
            <person name="Adriaenssens E.M."/>
            <person name="Foster-Nyarko E."/>
            <person name="Jarju S."/>
            <person name="Secka A."/>
            <person name="Antonio M."/>
            <person name="Oren A."/>
            <person name="Chaudhuri R.R."/>
            <person name="La Ragione R."/>
            <person name="Hildebrand F."/>
            <person name="Pallen M.J."/>
        </authorList>
    </citation>
    <scope>NUCLEOTIDE SEQUENCE</scope>
    <source>
        <strain evidence="1">ChiBcolR7-354</strain>
    </source>
</reference>
<accession>A0A9D0ZBL6</accession>
<dbReference type="AlphaFoldDB" id="A0A9D0ZBL6"/>
<name>A0A9D0ZBL6_9FIRM</name>
<comment type="caution">
    <text evidence="1">The sequence shown here is derived from an EMBL/GenBank/DDBJ whole genome shotgun (WGS) entry which is preliminary data.</text>
</comment>
<sequence>MDYRTLYFYLFNQITDAVEELDAGMYAEARERLAAAQSSTEEQVISADENGL</sequence>
<proteinExistence type="predicted"/>
<dbReference type="Proteomes" id="UP000824262">
    <property type="component" value="Unassembled WGS sequence"/>
</dbReference>
<dbReference type="EMBL" id="DVGA01000001">
    <property type="protein sequence ID" value="HIQ77628.1"/>
    <property type="molecule type" value="Genomic_DNA"/>
</dbReference>
<gene>
    <name evidence="1" type="ORF">IAB77_00035</name>
</gene>